<dbReference type="GO" id="GO:0000978">
    <property type="term" value="F:RNA polymerase II cis-regulatory region sequence-specific DNA binding"/>
    <property type="evidence" value="ECO:0007669"/>
    <property type="project" value="TreeGrafter"/>
</dbReference>
<dbReference type="PANTHER" id="PTHR10005:SF26">
    <property type="entry name" value="CORL"/>
    <property type="match status" value="1"/>
</dbReference>
<comment type="similarity">
    <text evidence="1">Belongs to the SKI family.</text>
</comment>
<dbReference type="Proteomes" id="UP000192578">
    <property type="component" value="Unassembled WGS sequence"/>
</dbReference>
<protein>
    <submittedName>
        <fullName evidence="4">SKI family transcriptional corepressor 2</fullName>
    </submittedName>
</protein>
<dbReference type="GO" id="GO:0005737">
    <property type="term" value="C:cytoplasm"/>
    <property type="evidence" value="ECO:0007669"/>
    <property type="project" value="TreeGrafter"/>
</dbReference>
<dbReference type="InterPro" id="IPR014890">
    <property type="entry name" value="c-SKI_SMAD4-bd_dom"/>
</dbReference>
<feature type="compositionally biased region" description="Basic and acidic residues" evidence="2">
    <location>
        <begin position="7"/>
        <end position="22"/>
    </location>
</feature>
<dbReference type="InterPro" id="IPR009061">
    <property type="entry name" value="DNA-bd_dom_put_sf"/>
</dbReference>
<dbReference type="EMBL" id="MTYJ01000001">
    <property type="protein sequence ID" value="OQV26057.1"/>
    <property type="molecule type" value="Genomic_DNA"/>
</dbReference>
<reference evidence="5" key="1">
    <citation type="submission" date="2017-01" db="EMBL/GenBank/DDBJ databases">
        <title>Comparative genomics of anhydrobiosis in the tardigrade Hypsibius dujardini.</title>
        <authorList>
            <person name="Yoshida Y."/>
            <person name="Koutsovoulos G."/>
            <person name="Laetsch D."/>
            <person name="Stevens L."/>
            <person name="Kumar S."/>
            <person name="Horikawa D."/>
            <person name="Ishino K."/>
            <person name="Komine S."/>
            <person name="Tomita M."/>
            <person name="Blaxter M."/>
            <person name="Arakawa K."/>
        </authorList>
    </citation>
    <scope>NUCLEOTIDE SEQUENCE [LARGE SCALE GENOMIC DNA]</scope>
    <source>
        <strain evidence="5">Z151</strain>
    </source>
</reference>
<dbReference type="GO" id="GO:0005667">
    <property type="term" value="C:transcription regulator complex"/>
    <property type="evidence" value="ECO:0007669"/>
    <property type="project" value="TreeGrafter"/>
</dbReference>
<accession>A0A1W0XF16</accession>
<proteinExistence type="inferred from homology"/>
<dbReference type="SUPFAM" id="SSF46955">
    <property type="entry name" value="Putative DNA-binding domain"/>
    <property type="match status" value="1"/>
</dbReference>
<dbReference type="Gene3D" id="3.10.390.10">
    <property type="entry name" value="SAND domain-like"/>
    <property type="match status" value="1"/>
</dbReference>
<dbReference type="InterPro" id="IPR010919">
    <property type="entry name" value="SAND-like_dom_sf"/>
</dbReference>
<feature type="domain" description="c-SKI SMAD4-binding" evidence="3">
    <location>
        <begin position="143"/>
        <end position="235"/>
    </location>
</feature>
<evidence type="ECO:0000313" key="5">
    <source>
        <dbReference type="Proteomes" id="UP000192578"/>
    </source>
</evidence>
<dbReference type="SUPFAM" id="SSF63763">
    <property type="entry name" value="SAND domain-like"/>
    <property type="match status" value="1"/>
</dbReference>
<dbReference type="PANTHER" id="PTHR10005">
    <property type="entry name" value="SKI ONCOGENE-RELATED"/>
    <property type="match status" value="1"/>
</dbReference>
<name>A0A1W0XF16_HYPEX</name>
<dbReference type="GO" id="GO:0000981">
    <property type="term" value="F:DNA-binding transcription factor activity, RNA polymerase II-specific"/>
    <property type="evidence" value="ECO:0007669"/>
    <property type="project" value="TreeGrafter"/>
</dbReference>
<organism evidence="4 5">
    <name type="scientific">Hypsibius exemplaris</name>
    <name type="common">Freshwater tardigrade</name>
    <dbReference type="NCBI Taxonomy" id="2072580"/>
    <lineage>
        <taxon>Eukaryota</taxon>
        <taxon>Metazoa</taxon>
        <taxon>Ecdysozoa</taxon>
        <taxon>Tardigrada</taxon>
        <taxon>Eutardigrada</taxon>
        <taxon>Parachela</taxon>
        <taxon>Hypsibioidea</taxon>
        <taxon>Hypsibiidae</taxon>
        <taxon>Hypsibius</taxon>
    </lineage>
</organism>
<dbReference type="Gene3D" id="3.10.260.20">
    <property type="entry name" value="Ski"/>
    <property type="match status" value="1"/>
</dbReference>
<keyword evidence="5" id="KW-1185">Reference proteome</keyword>
<gene>
    <name evidence="4" type="ORF">BV898_00186</name>
</gene>
<dbReference type="InterPro" id="IPR003380">
    <property type="entry name" value="SKI/SNO/DAC"/>
</dbReference>
<feature type="region of interest" description="Disordered" evidence="2">
    <location>
        <begin position="243"/>
        <end position="269"/>
    </location>
</feature>
<feature type="region of interest" description="Disordered" evidence="2">
    <location>
        <begin position="1"/>
        <end position="36"/>
    </location>
</feature>
<dbReference type="InterPro" id="IPR037000">
    <property type="entry name" value="Ski_DNA-bd_sf"/>
</dbReference>
<evidence type="ECO:0000313" key="4">
    <source>
        <dbReference type="EMBL" id="OQV26057.1"/>
    </source>
</evidence>
<dbReference type="GO" id="GO:0000122">
    <property type="term" value="P:negative regulation of transcription by RNA polymerase II"/>
    <property type="evidence" value="ECO:0007669"/>
    <property type="project" value="TreeGrafter"/>
</dbReference>
<comment type="caution">
    <text evidence="4">The sequence shown here is derived from an EMBL/GenBank/DDBJ whole genome shotgun (WGS) entry which is preliminary data.</text>
</comment>
<dbReference type="InterPro" id="IPR023216">
    <property type="entry name" value="Tscrpt_reg_SKI_SnoN"/>
</dbReference>
<evidence type="ECO:0000259" key="3">
    <source>
        <dbReference type="SMART" id="SM01046"/>
    </source>
</evidence>
<dbReference type="GO" id="GO:0005634">
    <property type="term" value="C:nucleus"/>
    <property type="evidence" value="ECO:0007669"/>
    <property type="project" value="TreeGrafter"/>
</dbReference>
<dbReference type="AlphaFoldDB" id="A0A1W0XF16"/>
<dbReference type="GO" id="GO:0030514">
    <property type="term" value="P:negative regulation of BMP signaling pathway"/>
    <property type="evidence" value="ECO:0007669"/>
    <property type="project" value="TreeGrafter"/>
</dbReference>
<dbReference type="GO" id="GO:0046332">
    <property type="term" value="F:SMAD binding"/>
    <property type="evidence" value="ECO:0007669"/>
    <property type="project" value="InterPro"/>
</dbReference>
<evidence type="ECO:0000256" key="1">
    <source>
        <dbReference type="ARBA" id="ARBA00009513"/>
    </source>
</evidence>
<feature type="compositionally biased region" description="Low complexity" evidence="2">
    <location>
        <begin position="246"/>
        <end position="265"/>
    </location>
</feature>
<dbReference type="SMART" id="SM01046">
    <property type="entry name" value="c-SKI_SMAD_bind"/>
    <property type="match status" value="1"/>
</dbReference>
<dbReference type="OrthoDB" id="3938623at2759"/>
<sequence length="410" mass="45203">MTATPPNDDHLSKAEVDSDDHRHSRRSTSSPRYQDPPNTIHTVQLFDIPIVALNIDCRLRLCLAQISSTLLKAFSYNEIHNRRVALGINCVQCTPVQLEILRRAGAMPISSRRCGMITKREAERLVKSFLCDAKPPSLPDDFAFDVVHHCAWGCKGKFLPSRYNSSRAKCVQCVHCQQNFSPNKFIFHSHKLPESIFSPADAANFNSWRRHINLAIQGSTEQLIHAWEDVKAMFNGGSRRRMLVHSSASSSNTPTTSSTTTNSTPIRKHVRTRVPSPVRPIAPVQKVVTIHREANSNNNSHSSTVGGGQTAAAASALINYSSFMHPAASFLQYEWLYRHHQAAAAAGSMAPFSLPGASAWMQGALHQPVYDSWPWSTSTMHSGVGGAVGAFERKTDFMHIPDGAPGKDSD</sequence>
<dbReference type="Pfam" id="PF02437">
    <property type="entry name" value="Ski_Sno_DHD"/>
    <property type="match status" value="1"/>
</dbReference>
<evidence type="ECO:0000256" key="2">
    <source>
        <dbReference type="SAM" id="MobiDB-lite"/>
    </source>
</evidence>
<dbReference type="Pfam" id="PF08782">
    <property type="entry name" value="c-SKI_SMAD_bind"/>
    <property type="match status" value="1"/>
</dbReference>